<keyword evidence="3" id="KW-0520">NAD</keyword>
<organism evidence="7 8">
    <name type="scientific">Candidatus Uhrbacteria bacterium CG10_big_fil_rev_8_21_14_0_10_50_16</name>
    <dbReference type="NCBI Taxonomy" id="1975039"/>
    <lineage>
        <taxon>Bacteria</taxon>
        <taxon>Candidatus Uhriibacteriota</taxon>
    </lineage>
</organism>
<evidence type="ECO:0000259" key="6">
    <source>
        <dbReference type="Pfam" id="PF02826"/>
    </source>
</evidence>
<proteinExistence type="inferred from homology"/>
<dbReference type="PANTHER" id="PTHR42789">
    <property type="entry name" value="D-ISOMER SPECIFIC 2-HYDROXYACID DEHYDROGENASE FAMILY PROTEIN (AFU_ORTHOLOGUE AFUA_6G10090)"/>
    <property type="match status" value="1"/>
</dbReference>
<dbReference type="CDD" id="cd05301">
    <property type="entry name" value="GDH"/>
    <property type="match status" value="1"/>
</dbReference>
<keyword evidence="2 4" id="KW-0560">Oxidoreductase</keyword>
<dbReference type="InterPro" id="IPR006139">
    <property type="entry name" value="D-isomer_2_OHA_DH_cat_dom"/>
</dbReference>
<dbReference type="EMBL" id="PCYM01000006">
    <property type="protein sequence ID" value="PIR47490.1"/>
    <property type="molecule type" value="Genomic_DNA"/>
</dbReference>
<dbReference type="FunFam" id="3.40.50.720:FF:000203">
    <property type="entry name" value="D-3-phosphoglycerate dehydrogenase (SerA)"/>
    <property type="match status" value="1"/>
</dbReference>
<feature type="domain" description="D-isomer specific 2-hydroxyacid dehydrogenase NAD-binding" evidence="6">
    <location>
        <begin position="114"/>
        <end position="292"/>
    </location>
</feature>
<dbReference type="InterPro" id="IPR050857">
    <property type="entry name" value="D-2-hydroxyacid_DH"/>
</dbReference>
<dbReference type="SUPFAM" id="SSF51735">
    <property type="entry name" value="NAD(P)-binding Rossmann-fold domains"/>
    <property type="match status" value="1"/>
</dbReference>
<dbReference type="AlphaFoldDB" id="A0A2H0RM02"/>
<name>A0A2H0RM02_9BACT</name>
<gene>
    <name evidence="7" type="ORF">COV06_03505</name>
</gene>
<dbReference type="PROSITE" id="PS00670">
    <property type="entry name" value="D_2_HYDROXYACID_DH_2"/>
    <property type="match status" value="1"/>
</dbReference>
<reference evidence="7 8" key="1">
    <citation type="submission" date="2017-09" db="EMBL/GenBank/DDBJ databases">
        <title>Depth-based differentiation of microbial function through sediment-hosted aquifers and enrichment of novel symbionts in the deep terrestrial subsurface.</title>
        <authorList>
            <person name="Probst A.J."/>
            <person name="Ladd B."/>
            <person name="Jarett J.K."/>
            <person name="Geller-Mcgrath D.E."/>
            <person name="Sieber C.M."/>
            <person name="Emerson J.B."/>
            <person name="Anantharaman K."/>
            <person name="Thomas B.C."/>
            <person name="Malmstrom R."/>
            <person name="Stieglmeier M."/>
            <person name="Klingl A."/>
            <person name="Woyke T."/>
            <person name="Ryan C.M."/>
            <person name="Banfield J.F."/>
        </authorList>
    </citation>
    <scope>NUCLEOTIDE SEQUENCE [LARGE SCALE GENOMIC DNA]</scope>
    <source>
        <strain evidence="7">CG10_big_fil_rev_8_21_14_0_10_50_16</strain>
    </source>
</reference>
<dbReference type="Gene3D" id="3.40.50.720">
    <property type="entry name" value="NAD(P)-binding Rossmann-like Domain"/>
    <property type="match status" value="2"/>
</dbReference>
<dbReference type="InterPro" id="IPR029753">
    <property type="entry name" value="D-isomer_DH_CS"/>
</dbReference>
<evidence type="ECO:0000256" key="2">
    <source>
        <dbReference type="ARBA" id="ARBA00023002"/>
    </source>
</evidence>
<evidence type="ECO:0000259" key="5">
    <source>
        <dbReference type="Pfam" id="PF00389"/>
    </source>
</evidence>
<dbReference type="GO" id="GO:0051287">
    <property type="term" value="F:NAD binding"/>
    <property type="evidence" value="ECO:0007669"/>
    <property type="project" value="InterPro"/>
</dbReference>
<dbReference type="PROSITE" id="PS00671">
    <property type="entry name" value="D_2_HYDROXYACID_DH_3"/>
    <property type="match status" value="1"/>
</dbReference>
<protein>
    <submittedName>
        <fullName evidence="7">D-glycerate dehydrogenase</fullName>
    </submittedName>
</protein>
<evidence type="ECO:0000256" key="4">
    <source>
        <dbReference type="RuleBase" id="RU003719"/>
    </source>
</evidence>
<evidence type="ECO:0000256" key="3">
    <source>
        <dbReference type="ARBA" id="ARBA00023027"/>
    </source>
</evidence>
<dbReference type="Proteomes" id="UP000230084">
    <property type="component" value="Unassembled WGS sequence"/>
</dbReference>
<dbReference type="Pfam" id="PF00389">
    <property type="entry name" value="2-Hacid_dh"/>
    <property type="match status" value="1"/>
</dbReference>
<accession>A0A2H0RM02</accession>
<comment type="similarity">
    <text evidence="1 4">Belongs to the D-isomer specific 2-hydroxyacid dehydrogenase family.</text>
</comment>
<evidence type="ECO:0000313" key="8">
    <source>
        <dbReference type="Proteomes" id="UP000230084"/>
    </source>
</evidence>
<dbReference type="Pfam" id="PF02826">
    <property type="entry name" value="2-Hacid_dh_C"/>
    <property type="match status" value="1"/>
</dbReference>
<dbReference type="GO" id="GO:0016616">
    <property type="term" value="F:oxidoreductase activity, acting on the CH-OH group of donors, NAD or NADP as acceptor"/>
    <property type="evidence" value="ECO:0007669"/>
    <property type="project" value="InterPro"/>
</dbReference>
<sequence>MPKRIFVTRPIPDEGLKLLKKKRYEVDVYSKDQAIPRKELLKHLKAKRYDAVLSILTDKIDEAVFKAAGDQLQVVANYAVGFNNIDLEAAKKHNVIITNTPGPEINESVAEHVIALMFALAHRVVETDDYARAGLYKGWGPQLLLGTDISGKTLGIVGMGNIGMQLAHRMHDGFNMKIVYADVAHNTEAEKKYGATYLSLTQLLNTADVISLHVPLLESTHHLIGKKELGLMKKTAFLINTSRGPVIDEAALVQALKQKSIGGAAIDVYEFEPRIHPTLKKLKNVITTPHTASATVATRQAMSRRAAENIIAVLSGKQPANQID</sequence>
<dbReference type="InterPro" id="IPR006140">
    <property type="entry name" value="D-isomer_DH_NAD-bd"/>
</dbReference>
<dbReference type="InterPro" id="IPR036291">
    <property type="entry name" value="NAD(P)-bd_dom_sf"/>
</dbReference>
<evidence type="ECO:0000256" key="1">
    <source>
        <dbReference type="ARBA" id="ARBA00005854"/>
    </source>
</evidence>
<dbReference type="SUPFAM" id="SSF52283">
    <property type="entry name" value="Formate/glycerate dehydrogenase catalytic domain-like"/>
    <property type="match status" value="1"/>
</dbReference>
<dbReference type="PANTHER" id="PTHR42789:SF1">
    <property type="entry name" value="D-ISOMER SPECIFIC 2-HYDROXYACID DEHYDROGENASE FAMILY PROTEIN (AFU_ORTHOLOGUE AFUA_6G10090)"/>
    <property type="match status" value="1"/>
</dbReference>
<comment type="caution">
    <text evidence="7">The sequence shown here is derived from an EMBL/GenBank/DDBJ whole genome shotgun (WGS) entry which is preliminary data.</text>
</comment>
<feature type="domain" description="D-isomer specific 2-hydroxyacid dehydrogenase catalytic" evidence="5">
    <location>
        <begin position="5"/>
        <end position="323"/>
    </location>
</feature>
<evidence type="ECO:0000313" key="7">
    <source>
        <dbReference type="EMBL" id="PIR47490.1"/>
    </source>
</evidence>